<evidence type="ECO:0000313" key="1">
    <source>
        <dbReference type="EMBL" id="WAJ72442.1"/>
    </source>
</evidence>
<dbReference type="SUPFAM" id="SSF101744">
    <property type="entry name" value="Rof/RNase P subunit-like"/>
    <property type="match status" value="1"/>
</dbReference>
<protein>
    <submittedName>
        <fullName evidence="1">Rho-binding antiterminator</fullName>
    </submittedName>
</protein>
<dbReference type="InterPro" id="IPR038626">
    <property type="entry name" value="Rof-like_sf"/>
</dbReference>
<proteinExistence type="predicted"/>
<evidence type="ECO:0000313" key="2">
    <source>
        <dbReference type="Proteomes" id="UP001163726"/>
    </source>
</evidence>
<dbReference type="InterPro" id="IPR023534">
    <property type="entry name" value="Rof/RNase_P-like"/>
</dbReference>
<dbReference type="Pfam" id="PF07073">
    <property type="entry name" value="ROF"/>
    <property type="match status" value="1"/>
</dbReference>
<organism evidence="1 2">
    <name type="scientific">Catenovulum adriaticum</name>
    <dbReference type="NCBI Taxonomy" id="2984846"/>
    <lineage>
        <taxon>Bacteria</taxon>
        <taxon>Pseudomonadati</taxon>
        <taxon>Pseudomonadota</taxon>
        <taxon>Gammaproteobacteria</taxon>
        <taxon>Alteromonadales</taxon>
        <taxon>Alteromonadaceae</taxon>
        <taxon>Catenovulum</taxon>
    </lineage>
</organism>
<gene>
    <name evidence="1" type="ORF">OLW01_17075</name>
</gene>
<sequence>MPIRISCDQYDYFEIVCMRQSFIQLTLENSQIEVGYALDLIFDSKHQCEMLKLKHAGQTKLIDLSKIKKLEAVNNNAAHNFSIQF</sequence>
<dbReference type="RefSeq" id="WP_268077243.1">
    <property type="nucleotide sequence ID" value="NZ_CP109967.1"/>
</dbReference>
<keyword evidence="1" id="KW-0614">Plasmid</keyword>
<dbReference type="InterPro" id="IPR009778">
    <property type="entry name" value="ROF"/>
</dbReference>
<geneLocation type="plasmid" evidence="1 2">
    <name>pCadTS8_2</name>
</geneLocation>
<name>A0ABY7ASD4_9ALTE</name>
<dbReference type="EMBL" id="CP109967">
    <property type="protein sequence ID" value="WAJ72442.1"/>
    <property type="molecule type" value="Genomic_DNA"/>
</dbReference>
<dbReference type="Gene3D" id="2.30.30.400">
    <property type="entry name" value="Rof-like"/>
    <property type="match status" value="1"/>
</dbReference>
<keyword evidence="2" id="KW-1185">Reference proteome</keyword>
<reference evidence="1" key="1">
    <citation type="submission" date="2022-10" db="EMBL/GenBank/DDBJ databases">
        <title>Catenovulum adriacola sp. nov. isolated in the Harbour of Susak.</title>
        <authorList>
            <person name="Schoch T."/>
            <person name="Reich S.J."/>
            <person name="Stoeferle S."/>
            <person name="Flaiz M."/>
            <person name="Kazda M."/>
            <person name="Riedel C.U."/>
            <person name="Duerre P."/>
        </authorList>
    </citation>
    <scope>NUCLEOTIDE SEQUENCE</scope>
    <source>
        <strain evidence="1">TS8</strain>
        <plasmid evidence="1">pCadTS8_2</plasmid>
    </source>
</reference>
<dbReference type="Proteomes" id="UP001163726">
    <property type="component" value="Plasmid pCadTS8_2"/>
</dbReference>
<accession>A0ABY7ASD4</accession>